<reference evidence="2 3" key="1">
    <citation type="submission" date="2018-10" db="EMBL/GenBank/DDBJ databases">
        <title>Genomic Encyclopedia of Archaeal and Bacterial Type Strains, Phase II (KMG-II): from individual species to whole genera.</title>
        <authorList>
            <person name="Goeker M."/>
        </authorList>
    </citation>
    <scope>NUCLEOTIDE SEQUENCE [LARGE SCALE GENOMIC DNA]</scope>
    <source>
        <strain evidence="2 3">DSM 25230</strain>
    </source>
</reference>
<accession>A0A495DT23</accession>
<dbReference type="Proteomes" id="UP000269412">
    <property type="component" value="Unassembled WGS sequence"/>
</dbReference>
<evidence type="ECO:0000313" key="3">
    <source>
        <dbReference type="Proteomes" id="UP000269412"/>
    </source>
</evidence>
<dbReference type="GO" id="GO:0016787">
    <property type="term" value="F:hydrolase activity"/>
    <property type="evidence" value="ECO:0007669"/>
    <property type="project" value="InterPro"/>
</dbReference>
<feature type="domain" description="3-keto-alpha-glucoside-1,2-lyase/3-keto-2-hydroxy-glucal hydratase" evidence="1">
    <location>
        <begin position="24"/>
        <end position="252"/>
    </location>
</feature>
<dbReference type="InterPro" id="IPR010496">
    <property type="entry name" value="AL/BT2_dom"/>
</dbReference>
<sequence length="256" mass="29250">MKSFLYLVLIIALTSSCKQKKDNKWIPIFNGNNLEGWSPKFTGQEYGDNYLNTFRVEDGKLIVSYDDYDNFDNKFGHLFYKEKLSKYRLRLEYRFLTGLVSGAPSWAFKNSGIKYHTPHPSELPLNQTFLTAVEAQILGGDGETERFTGNACTAGTHIEMNDSLITEHCSISSYPAISDTRWVKMEIEVHGSEKIIHKINGKVVIEYSKPQYDDTDAFARELLEKGRPRIISEGYIALQGEGNPIEFRNIELLKLD</sequence>
<gene>
    <name evidence="2" type="ORF">CLV91_3242</name>
</gene>
<dbReference type="PROSITE" id="PS51257">
    <property type="entry name" value="PROKAR_LIPOPROTEIN"/>
    <property type="match status" value="1"/>
</dbReference>
<dbReference type="Pfam" id="PF06439">
    <property type="entry name" value="3keto-disac_hyd"/>
    <property type="match status" value="1"/>
</dbReference>
<dbReference type="RefSeq" id="WP_121069232.1">
    <property type="nucleotide sequence ID" value="NZ_RBIQ01000013.1"/>
</dbReference>
<name>A0A495DT23_9FLAO</name>
<evidence type="ECO:0000259" key="1">
    <source>
        <dbReference type="Pfam" id="PF06439"/>
    </source>
</evidence>
<dbReference type="OrthoDB" id="9787527at2"/>
<dbReference type="AlphaFoldDB" id="A0A495DT23"/>
<keyword evidence="3" id="KW-1185">Reference proteome</keyword>
<organism evidence="2 3">
    <name type="scientific">Maribacter vaceletii</name>
    <dbReference type="NCBI Taxonomy" id="1206816"/>
    <lineage>
        <taxon>Bacteria</taxon>
        <taxon>Pseudomonadati</taxon>
        <taxon>Bacteroidota</taxon>
        <taxon>Flavobacteriia</taxon>
        <taxon>Flavobacteriales</taxon>
        <taxon>Flavobacteriaceae</taxon>
        <taxon>Maribacter</taxon>
    </lineage>
</organism>
<protein>
    <submittedName>
        <fullName evidence="2">Uncharacterized protein DUF1080</fullName>
    </submittedName>
</protein>
<proteinExistence type="predicted"/>
<comment type="caution">
    <text evidence="2">The sequence shown here is derived from an EMBL/GenBank/DDBJ whole genome shotgun (WGS) entry which is preliminary data.</text>
</comment>
<dbReference type="Gene3D" id="2.60.120.560">
    <property type="entry name" value="Exo-inulinase, domain 1"/>
    <property type="match status" value="1"/>
</dbReference>
<dbReference type="EMBL" id="RBIQ01000013">
    <property type="protein sequence ID" value="RKR07012.1"/>
    <property type="molecule type" value="Genomic_DNA"/>
</dbReference>
<evidence type="ECO:0000313" key="2">
    <source>
        <dbReference type="EMBL" id="RKR07012.1"/>
    </source>
</evidence>